<protein>
    <submittedName>
        <fullName evidence="1">Uncharacterized protein</fullName>
    </submittedName>
</protein>
<evidence type="ECO:0000313" key="2">
    <source>
        <dbReference type="Proteomes" id="UP000240564"/>
    </source>
</evidence>
<dbReference type="EMBL" id="MG775259">
    <property type="protein sequence ID" value="AUV61800.1"/>
    <property type="molecule type" value="Genomic_DNA"/>
</dbReference>
<keyword evidence="2" id="KW-1185">Reference proteome</keyword>
<sequence>MGYLLAFWLIVFGVIMYTDNGNDRMVDRFEARCADKGGIVLKGVGHGSKNWLGCYKGLTEVYNEE</sequence>
<reference evidence="1 2" key="1">
    <citation type="submission" date="2018-01" db="EMBL/GenBank/DDBJ databases">
        <title>Pseudomonas phages infecting Pseudomonas sp. isolated from Prunus avium.</title>
        <authorList>
            <person name="Colberg O."/>
            <person name="Byth Carstens A."/>
        </authorList>
    </citation>
    <scope>NUCLEOTIDE SEQUENCE [LARGE SCALE GENOMIC DNA]</scope>
</reference>
<gene>
    <name evidence="1" type="ORF">PsPhBjorn_gp16</name>
</gene>
<dbReference type="Proteomes" id="UP000240564">
    <property type="component" value="Segment"/>
</dbReference>
<evidence type="ECO:0000313" key="1">
    <source>
        <dbReference type="EMBL" id="AUV61800.1"/>
    </source>
</evidence>
<proteinExistence type="predicted"/>
<accession>A0A2K9VHK1</accession>
<organism evidence="1 2">
    <name type="scientific">Pseudomonas phage Bjorn</name>
    <dbReference type="NCBI Taxonomy" id="2079288"/>
    <lineage>
        <taxon>Viruses</taxon>
        <taxon>Duplodnaviria</taxon>
        <taxon>Heunggongvirae</taxon>
        <taxon>Uroviricota</taxon>
        <taxon>Caudoviricetes</taxon>
        <taxon>Bjornvirus</taxon>
        <taxon>Bjornvirus bjorn</taxon>
    </lineage>
</organism>
<name>A0A2K9VHK1_9CAUD</name>